<evidence type="ECO:0000313" key="3">
    <source>
        <dbReference type="Proteomes" id="UP000325787"/>
    </source>
</evidence>
<feature type="compositionally biased region" description="Basic residues" evidence="1">
    <location>
        <begin position="11"/>
        <end position="47"/>
    </location>
</feature>
<gene>
    <name evidence="2" type="ORF">EKG83_26950</name>
</gene>
<keyword evidence="3" id="KW-1185">Reference proteome</keyword>
<dbReference type="EMBL" id="CP034550">
    <property type="protein sequence ID" value="QFZ24521.1"/>
    <property type="molecule type" value="Genomic_DNA"/>
</dbReference>
<dbReference type="AlphaFoldDB" id="A0A5Q0HEC4"/>
<reference evidence="3" key="1">
    <citation type="journal article" date="2021" name="Curr. Microbiol.">
        <title>Complete genome of nocamycin-producing strain Saccharothrix syringae NRRL B-16468 reveals the biosynthetic potential for secondary metabolites.</title>
        <authorList>
            <person name="Mo X."/>
            <person name="Yang S."/>
        </authorList>
    </citation>
    <scope>NUCLEOTIDE SEQUENCE [LARGE SCALE GENOMIC DNA]</scope>
    <source>
        <strain evidence="3">ATCC 51364 / DSM 43886 / JCM 6844 / KCTC 9398 / NBRC 14523 / NRRL B-16468 / INA 2240</strain>
    </source>
</reference>
<sequence>MQRVPLAQPPRHPRAAHRPQLRRRHPRPVRLPRHPQRIARRARRVATRHAATPPPHRRHHRAVGAGLPAAARPRHGGRRRSPLRPL</sequence>
<feature type="region of interest" description="Disordered" evidence="1">
    <location>
        <begin position="1"/>
        <end position="86"/>
    </location>
</feature>
<accession>A0A5Q0HEC4</accession>
<evidence type="ECO:0000313" key="2">
    <source>
        <dbReference type="EMBL" id="QFZ24521.1"/>
    </source>
</evidence>
<dbReference type="KEGG" id="ssyi:EKG83_26950"/>
<proteinExistence type="predicted"/>
<name>A0A5Q0HEC4_SACSY</name>
<protein>
    <submittedName>
        <fullName evidence="2">Uncharacterized protein</fullName>
    </submittedName>
</protein>
<evidence type="ECO:0000256" key="1">
    <source>
        <dbReference type="SAM" id="MobiDB-lite"/>
    </source>
</evidence>
<feature type="compositionally biased region" description="Basic residues" evidence="1">
    <location>
        <begin position="72"/>
        <end position="86"/>
    </location>
</feature>
<organism evidence="2 3">
    <name type="scientific">Saccharothrix syringae</name>
    <name type="common">Nocardiopsis syringae</name>
    <dbReference type="NCBI Taxonomy" id="103733"/>
    <lineage>
        <taxon>Bacteria</taxon>
        <taxon>Bacillati</taxon>
        <taxon>Actinomycetota</taxon>
        <taxon>Actinomycetes</taxon>
        <taxon>Pseudonocardiales</taxon>
        <taxon>Pseudonocardiaceae</taxon>
        <taxon>Saccharothrix</taxon>
    </lineage>
</organism>
<dbReference type="Proteomes" id="UP000325787">
    <property type="component" value="Chromosome"/>
</dbReference>